<gene>
    <name evidence="2" type="ORF">GCM10007205_03000</name>
</gene>
<dbReference type="InterPro" id="IPR035919">
    <property type="entry name" value="EAL_sf"/>
</dbReference>
<dbReference type="RefSeq" id="WP_188394400.1">
    <property type="nucleotide sequence ID" value="NZ_BMCG01000001.1"/>
</dbReference>
<evidence type="ECO:0000313" key="3">
    <source>
        <dbReference type="Proteomes" id="UP000620266"/>
    </source>
</evidence>
<keyword evidence="3" id="KW-1185">Reference proteome</keyword>
<dbReference type="SMART" id="SM00052">
    <property type="entry name" value="EAL"/>
    <property type="match status" value="1"/>
</dbReference>
<proteinExistence type="predicted"/>
<dbReference type="InterPro" id="IPR001633">
    <property type="entry name" value="EAL_dom"/>
</dbReference>
<dbReference type="CDD" id="cd01948">
    <property type="entry name" value="EAL"/>
    <property type="match status" value="1"/>
</dbReference>
<accession>A0A8J2UKQ0</accession>
<dbReference type="Proteomes" id="UP000620266">
    <property type="component" value="Unassembled WGS sequence"/>
</dbReference>
<dbReference type="GO" id="GO:0071111">
    <property type="term" value="F:cyclic-guanylate-specific phosphodiesterase activity"/>
    <property type="evidence" value="ECO:0007669"/>
    <property type="project" value="InterPro"/>
</dbReference>
<dbReference type="PROSITE" id="PS50883">
    <property type="entry name" value="EAL"/>
    <property type="match status" value="1"/>
</dbReference>
<dbReference type="SUPFAM" id="SSF141868">
    <property type="entry name" value="EAL domain-like"/>
    <property type="match status" value="1"/>
</dbReference>
<dbReference type="Gene3D" id="3.20.20.450">
    <property type="entry name" value="EAL domain"/>
    <property type="match status" value="1"/>
</dbReference>
<dbReference type="EMBL" id="BMCG01000001">
    <property type="protein sequence ID" value="GGB97124.1"/>
    <property type="molecule type" value="Genomic_DNA"/>
</dbReference>
<evidence type="ECO:0000313" key="2">
    <source>
        <dbReference type="EMBL" id="GGB97124.1"/>
    </source>
</evidence>
<feature type="domain" description="EAL" evidence="1">
    <location>
        <begin position="160"/>
        <end position="410"/>
    </location>
</feature>
<evidence type="ECO:0000259" key="1">
    <source>
        <dbReference type="PROSITE" id="PS50883"/>
    </source>
</evidence>
<dbReference type="AlphaFoldDB" id="A0A8J2UKQ0"/>
<dbReference type="PANTHER" id="PTHR33121:SF23">
    <property type="entry name" value="CYCLIC DI-GMP PHOSPHODIESTERASE PDEB"/>
    <property type="match status" value="1"/>
</dbReference>
<reference evidence="2" key="2">
    <citation type="submission" date="2020-09" db="EMBL/GenBank/DDBJ databases">
        <authorList>
            <person name="Sun Q."/>
            <person name="Sedlacek I."/>
        </authorList>
    </citation>
    <scope>NUCLEOTIDE SEQUENCE</scope>
    <source>
        <strain evidence="2">CCM 7086</strain>
    </source>
</reference>
<protein>
    <recommendedName>
        <fullName evidence="1">EAL domain-containing protein</fullName>
    </recommendedName>
</protein>
<dbReference type="PANTHER" id="PTHR33121">
    <property type="entry name" value="CYCLIC DI-GMP PHOSPHODIESTERASE PDEF"/>
    <property type="match status" value="1"/>
</dbReference>
<comment type="caution">
    <text evidence="2">The sequence shown here is derived from an EMBL/GenBank/DDBJ whole genome shotgun (WGS) entry which is preliminary data.</text>
</comment>
<dbReference type="Pfam" id="PF00563">
    <property type="entry name" value="EAL"/>
    <property type="match status" value="1"/>
</dbReference>
<name>A0A8J2UKQ0_9BURK</name>
<reference evidence="2" key="1">
    <citation type="journal article" date="2014" name="Int. J. Syst. Evol. Microbiol.">
        <title>Complete genome sequence of Corynebacterium casei LMG S-19264T (=DSM 44701T), isolated from a smear-ripened cheese.</title>
        <authorList>
            <consortium name="US DOE Joint Genome Institute (JGI-PGF)"/>
            <person name="Walter F."/>
            <person name="Albersmeier A."/>
            <person name="Kalinowski J."/>
            <person name="Ruckert C."/>
        </authorList>
    </citation>
    <scope>NUCLEOTIDE SEQUENCE</scope>
    <source>
        <strain evidence="2">CCM 7086</strain>
    </source>
</reference>
<dbReference type="InterPro" id="IPR050706">
    <property type="entry name" value="Cyclic-di-GMP_PDE-like"/>
</dbReference>
<sequence length="447" mass="49200">MTALRHDADAACPPFASPTDEHLCIRLLNAQALRDAYGIEFDQAVAHAVHQRLQECGFPAHAIVLDGDHARVSLADLPDLTGLPRGACDQITESIVSVLCREAVTQGTQRAYLNANATFVREDKPASLPAWPGHSADNALSPGKVPALAHTGHRIAYRSDMVLAHDFLQDLRHGVLLLYFQPVTLFTNTDHHLYHEALLRRTPSMRSPYSCVDAIGALKRLGLIARLDRSVVWSTVELLELHPHMHLGCNVSALSLQDDAWWRLLHTRLAIDPDLSSRLTLEITEPDAVADIEQASALLARLRRLGCRIAIDDIDATHGSLEFMRRVQPDVVKIDRSVLLHASMPQQTPELLRKLTRLCADYCPAVIAEGIETLDELALAIRAGVHGVQGFLIAEPSMRPAWLNPAPARVEDAFWLGLVPCFQASPPCWMGGAPQDMPHLDTKPNPC</sequence>
<organism evidence="2 3">
    <name type="scientific">Oxalicibacterium flavum</name>
    <dbReference type="NCBI Taxonomy" id="179467"/>
    <lineage>
        <taxon>Bacteria</taxon>
        <taxon>Pseudomonadati</taxon>
        <taxon>Pseudomonadota</taxon>
        <taxon>Betaproteobacteria</taxon>
        <taxon>Burkholderiales</taxon>
        <taxon>Oxalobacteraceae</taxon>
        <taxon>Oxalicibacterium</taxon>
    </lineage>
</organism>